<name>A0A9D9DGC6_9BACL</name>
<dbReference type="InterPro" id="IPR036514">
    <property type="entry name" value="SGNH_hydro_sf"/>
</dbReference>
<feature type="signal peptide" evidence="1">
    <location>
        <begin position="1"/>
        <end position="23"/>
    </location>
</feature>
<keyword evidence="1" id="KW-0732">Signal</keyword>
<evidence type="ECO:0000259" key="2">
    <source>
        <dbReference type="Pfam" id="PF13472"/>
    </source>
</evidence>
<accession>A0A9D9DGC6</accession>
<proteinExistence type="predicted"/>
<evidence type="ECO:0000313" key="3">
    <source>
        <dbReference type="EMBL" id="MBO8427089.1"/>
    </source>
</evidence>
<sequence>MKKSILVCSLVLTGLSLSLVSCKDEPTTEAEVFTVKDVTVNQNQTVDIQFDTSDPSLTENVEYYFEGSNIRISGNQVTGLVDDTVTEVTAFSGDYEDTFTVTVLPNYGTLTVDDITLYAEGPGVAANPRFSNPKYEEDVIYTFTSDAIKEEDGVFYALKANETVEVSAKTSHLETSFTVTTKEFTDYADAVRSRVTSWEEAGSPTGETLFIGDSFFDTQFWSNFYTTFGKYSARTFGISATTSTDWEYWLDDLVYPQNPKNLVMHIGTNNIYDDHKNAEQTITEVTRLIETIHNKLPDTKIYYFGIEPRTYGANGRSVADTITLLNEINTGIKSYIKDTENVTYLDSPALCYNTDGTVKSDFFRDGTHPKLENYDYYLDLLNEAGCVIDLNENLSRDIPDFTRTQADTVGQSQQMMYLGAPLSRGFILEGKFDLNGKGNNAHIEFRFGTDSNNRFLLWDNDNNNQFGLGWCDKGVYQNPTNQDYTFVNGETLTISYKIVASSKNVYFYINDVLLAIYVNIPDGAKDFYLGSESCDIKFYDLKAMTLVDDKDEYYNAFDTLNLDKYENMTGKEGVVIGHKSSSMIARPSDIDTESYIDPSSTFNISGADNGAGGIYTGIRDNVVVYNGLTLLTGDWKVSYDVQILNSDFEPIEAPSDAALGSGNYFFYYGVSTAENEPKMRERLQLWWRKTESAVKIGTQLGGTDFGLGLTGYENDSFTDTSFHIELEREGGEVFYTINIGDASAKATLTIDANTPLSIRFGAENLNAQISNFHFTLVE</sequence>
<evidence type="ECO:0000256" key="1">
    <source>
        <dbReference type="SAM" id="SignalP"/>
    </source>
</evidence>
<evidence type="ECO:0000313" key="4">
    <source>
        <dbReference type="Proteomes" id="UP000823613"/>
    </source>
</evidence>
<dbReference type="PROSITE" id="PS51257">
    <property type="entry name" value="PROKAR_LIPOPROTEIN"/>
    <property type="match status" value="1"/>
</dbReference>
<dbReference type="Pfam" id="PF13472">
    <property type="entry name" value="Lipase_GDSL_2"/>
    <property type="match status" value="1"/>
</dbReference>
<dbReference type="Gene3D" id="2.60.120.560">
    <property type="entry name" value="Exo-inulinase, domain 1"/>
    <property type="match status" value="1"/>
</dbReference>
<gene>
    <name evidence="3" type="ORF">IAC58_00815</name>
</gene>
<dbReference type="Gene3D" id="3.40.50.1110">
    <property type="entry name" value="SGNH hydrolase"/>
    <property type="match status" value="1"/>
</dbReference>
<feature type="domain" description="SGNH hydrolase-type esterase" evidence="2">
    <location>
        <begin position="210"/>
        <end position="371"/>
    </location>
</feature>
<dbReference type="SUPFAM" id="SSF52266">
    <property type="entry name" value="SGNH hydrolase"/>
    <property type="match status" value="1"/>
</dbReference>
<organism evidence="3 4">
    <name type="scientific">Candidatus Onthovivens merdipullorum</name>
    <dbReference type="NCBI Taxonomy" id="2840889"/>
    <lineage>
        <taxon>Bacteria</taxon>
        <taxon>Bacillati</taxon>
        <taxon>Bacillota</taxon>
        <taxon>Bacilli</taxon>
        <taxon>Bacillales</taxon>
        <taxon>Candidatus Onthovivens</taxon>
    </lineage>
</organism>
<protein>
    <recommendedName>
        <fullName evidence="2">SGNH hydrolase-type esterase domain-containing protein</fullName>
    </recommendedName>
</protein>
<feature type="chain" id="PRO_5039161560" description="SGNH hydrolase-type esterase domain-containing protein" evidence="1">
    <location>
        <begin position="24"/>
        <end position="778"/>
    </location>
</feature>
<reference evidence="3" key="2">
    <citation type="journal article" date="2021" name="PeerJ">
        <title>Extensive microbial diversity within the chicken gut microbiome revealed by metagenomics and culture.</title>
        <authorList>
            <person name="Gilroy R."/>
            <person name="Ravi A."/>
            <person name="Getino M."/>
            <person name="Pursley I."/>
            <person name="Horton D.L."/>
            <person name="Alikhan N.F."/>
            <person name="Baker D."/>
            <person name="Gharbi K."/>
            <person name="Hall N."/>
            <person name="Watson M."/>
            <person name="Adriaenssens E.M."/>
            <person name="Foster-Nyarko E."/>
            <person name="Jarju S."/>
            <person name="Secka A."/>
            <person name="Antonio M."/>
            <person name="Oren A."/>
            <person name="Chaudhuri R.R."/>
            <person name="La Ragione R."/>
            <person name="Hildebrand F."/>
            <person name="Pallen M.J."/>
        </authorList>
    </citation>
    <scope>NUCLEOTIDE SEQUENCE</scope>
    <source>
        <strain evidence="3">11159</strain>
    </source>
</reference>
<reference evidence="3" key="1">
    <citation type="submission" date="2020-10" db="EMBL/GenBank/DDBJ databases">
        <authorList>
            <person name="Gilroy R."/>
        </authorList>
    </citation>
    <scope>NUCLEOTIDE SEQUENCE</scope>
    <source>
        <strain evidence="3">11159</strain>
    </source>
</reference>
<comment type="caution">
    <text evidence="3">The sequence shown here is derived from an EMBL/GenBank/DDBJ whole genome shotgun (WGS) entry which is preliminary data.</text>
</comment>
<dbReference type="Proteomes" id="UP000823613">
    <property type="component" value="Unassembled WGS sequence"/>
</dbReference>
<dbReference type="InterPro" id="IPR013830">
    <property type="entry name" value="SGNH_hydro"/>
</dbReference>
<dbReference type="AlphaFoldDB" id="A0A9D9DGC6"/>
<dbReference type="EMBL" id="JADIMY010000013">
    <property type="protein sequence ID" value="MBO8427089.1"/>
    <property type="molecule type" value="Genomic_DNA"/>
</dbReference>